<accession>A0A2M7BWM2</accession>
<dbReference type="InterPro" id="IPR001509">
    <property type="entry name" value="Epimerase_deHydtase"/>
</dbReference>
<dbReference type="Proteomes" id="UP000230673">
    <property type="component" value="Unassembled WGS sequence"/>
</dbReference>
<evidence type="ECO:0000259" key="2">
    <source>
        <dbReference type="Pfam" id="PF01370"/>
    </source>
</evidence>
<evidence type="ECO:0000313" key="3">
    <source>
        <dbReference type="EMBL" id="PIV10983.1"/>
    </source>
</evidence>
<reference evidence="4" key="1">
    <citation type="submission" date="2017-09" db="EMBL/GenBank/DDBJ databases">
        <title>Depth-based differentiation of microbial function through sediment-hosted aquifers and enrichment of novel symbionts in the deep terrestrial subsurface.</title>
        <authorList>
            <person name="Probst A.J."/>
            <person name="Ladd B."/>
            <person name="Jarett J.K."/>
            <person name="Geller-Mcgrath D.E."/>
            <person name="Sieber C.M.K."/>
            <person name="Emerson J.B."/>
            <person name="Anantharaman K."/>
            <person name="Thomas B.C."/>
            <person name="Malmstrom R."/>
            <person name="Stieglmeier M."/>
            <person name="Klingl A."/>
            <person name="Woyke T."/>
            <person name="Ryan C.M."/>
            <person name="Banfield J.F."/>
        </authorList>
    </citation>
    <scope>NUCLEOTIDE SEQUENCE [LARGE SCALE GENOMIC DNA]</scope>
</reference>
<dbReference type="Gene3D" id="3.40.50.720">
    <property type="entry name" value="NAD(P)-binding Rossmann-like Domain"/>
    <property type="match status" value="1"/>
</dbReference>
<dbReference type="InterPro" id="IPR036291">
    <property type="entry name" value="NAD(P)-bd_dom_sf"/>
</dbReference>
<comment type="similarity">
    <text evidence="1">Belongs to the NAD(P)-dependent epimerase/dehydratase family.</text>
</comment>
<name>A0A2M7BWM2_9BACT</name>
<proteinExistence type="inferred from homology"/>
<comment type="caution">
    <text evidence="3">The sequence shown here is derived from an EMBL/GenBank/DDBJ whole genome shotgun (WGS) entry which is preliminary data.</text>
</comment>
<dbReference type="SUPFAM" id="SSF51735">
    <property type="entry name" value="NAD(P)-binding Rossmann-fold domains"/>
    <property type="match status" value="1"/>
</dbReference>
<dbReference type="PANTHER" id="PTHR43000">
    <property type="entry name" value="DTDP-D-GLUCOSE 4,6-DEHYDRATASE-RELATED"/>
    <property type="match status" value="1"/>
</dbReference>
<sequence length="336" mass="38441">MKILITGGVGFIGTNAVLYFLQNPNNKITVVDNFSRLGVDMNATYLKNNFPKIKIIKSFVGNINNYKKDLITSDVIIHLAGQTAVTTSIIKPHHDFKNNLLESFILLDYLRRNNPKATILYSSTNKVYGDLKNHKMVLNKNKKIYIDSCHPTGIDETENLNFISPYGCSKGATDLYFLDYARTYGIKTVVFRQSCIYGPFQIGVEDQGWVAHFSKQALKEKPITIFGDGYQVRDLLYVEDLINAYDLAIKKIDKVKGQTFNIGGGIKNTYSLLQVIKILEKEFNYKVKISFQKMRIGDQKYFVSKNEKIKRILGWKPETDFKKGLDKLISWQKNNL</sequence>
<gene>
    <name evidence="3" type="ORF">COS50_02565</name>
</gene>
<evidence type="ECO:0000256" key="1">
    <source>
        <dbReference type="ARBA" id="ARBA00007637"/>
    </source>
</evidence>
<feature type="domain" description="NAD-dependent epimerase/dehydratase" evidence="2">
    <location>
        <begin position="3"/>
        <end position="263"/>
    </location>
</feature>
<dbReference type="EMBL" id="PEUY01000036">
    <property type="protein sequence ID" value="PIV10983.1"/>
    <property type="molecule type" value="Genomic_DNA"/>
</dbReference>
<protein>
    <submittedName>
        <fullName evidence="3">CDP-paratose 2-epimerase</fullName>
    </submittedName>
</protein>
<dbReference type="AlphaFoldDB" id="A0A2M7BWM2"/>
<dbReference type="Pfam" id="PF01370">
    <property type="entry name" value="Epimerase"/>
    <property type="match status" value="1"/>
</dbReference>
<organism evidence="3 4">
    <name type="scientific">Candidatus Roizmanbacteria bacterium CG03_land_8_20_14_0_80_35_26</name>
    <dbReference type="NCBI Taxonomy" id="1974845"/>
    <lineage>
        <taxon>Bacteria</taxon>
        <taxon>Candidatus Roizmaniibacteriota</taxon>
    </lineage>
</organism>
<evidence type="ECO:0000313" key="4">
    <source>
        <dbReference type="Proteomes" id="UP000230673"/>
    </source>
</evidence>